<gene>
    <name evidence="1" type="ORF">WAB15_17205</name>
</gene>
<proteinExistence type="predicted"/>
<dbReference type="Proteomes" id="UP001626628">
    <property type="component" value="Chromosome"/>
</dbReference>
<evidence type="ECO:0000313" key="2">
    <source>
        <dbReference type="Proteomes" id="UP001626628"/>
    </source>
</evidence>
<name>A0ABZ2QMH1_9ACTN</name>
<sequence>MTEPIQRLIALLLRWLLPSSGRHRTAAPSPSVETGGAPAFAPFTSSSRPVLLLARDEGAPLVRPYVLTPEEWQERRERRLQRGRRRALWLAVHGYDAGPPRIHGVEVTG</sequence>
<protein>
    <submittedName>
        <fullName evidence="1">Uncharacterized protein</fullName>
    </submittedName>
</protein>
<organism evidence="1 2">
    <name type="scientific">Streptomyces sirii</name>
    <dbReference type="NCBI Taxonomy" id="3127701"/>
    <lineage>
        <taxon>Bacteria</taxon>
        <taxon>Bacillati</taxon>
        <taxon>Actinomycetota</taxon>
        <taxon>Actinomycetes</taxon>
        <taxon>Kitasatosporales</taxon>
        <taxon>Streptomycetaceae</taxon>
        <taxon>Streptomyces</taxon>
    </lineage>
</organism>
<evidence type="ECO:0000313" key="1">
    <source>
        <dbReference type="EMBL" id="WXK77595.1"/>
    </source>
</evidence>
<accession>A0ABZ2QMH1</accession>
<dbReference type="EMBL" id="CP147982">
    <property type="protein sequence ID" value="WXK77595.1"/>
    <property type="molecule type" value="Genomic_DNA"/>
</dbReference>
<keyword evidence="2" id="KW-1185">Reference proteome</keyword>
<reference evidence="1 2" key="1">
    <citation type="submission" date="2024-03" db="EMBL/GenBank/DDBJ databases">
        <title>The complete genome of Streptomyces sirii sp.nov.</title>
        <authorList>
            <person name="Zakalyukina Y.V."/>
            <person name="Belik A.R."/>
            <person name="Biryukov M.V."/>
            <person name="Baturina O.A."/>
            <person name="Kabilov M.R."/>
        </authorList>
    </citation>
    <scope>NUCLEOTIDE SEQUENCE [LARGE SCALE GENOMIC DNA]</scope>
    <source>
        <strain evidence="1 2">BP-8</strain>
    </source>
</reference>
<dbReference type="RefSeq" id="WP_407286791.1">
    <property type="nucleotide sequence ID" value="NZ_CP147982.1"/>
</dbReference>